<dbReference type="Proteomes" id="UP001165065">
    <property type="component" value="Unassembled WGS sequence"/>
</dbReference>
<evidence type="ECO:0000256" key="1">
    <source>
        <dbReference type="PROSITE-ProRule" id="PRU00182"/>
    </source>
</evidence>
<keyword evidence="1" id="KW-0694">RNA-binding</keyword>
<dbReference type="Gene3D" id="3.10.290.10">
    <property type="entry name" value="RNA-binding S4 domain"/>
    <property type="match status" value="1"/>
</dbReference>
<dbReference type="AlphaFoldDB" id="A0A9W7GG27"/>
<comment type="caution">
    <text evidence="2">The sequence shown here is derived from an EMBL/GenBank/DDBJ whole genome shotgun (WGS) entry which is preliminary data.</text>
</comment>
<dbReference type="InterPro" id="IPR036986">
    <property type="entry name" value="S4_RNA-bd_sf"/>
</dbReference>
<protein>
    <recommendedName>
        <fullName evidence="4">RNA-binding S4 domain-containing protein</fullName>
    </recommendedName>
</protein>
<dbReference type="Pfam" id="PF13275">
    <property type="entry name" value="S4_2"/>
    <property type="match status" value="1"/>
</dbReference>
<accession>A0A9W7GG27</accession>
<dbReference type="SUPFAM" id="SSF55174">
    <property type="entry name" value="Alpha-L RNA-binding motif"/>
    <property type="match status" value="1"/>
</dbReference>
<dbReference type="OrthoDB" id="10492307at2759"/>
<reference evidence="3" key="1">
    <citation type="journal article" date="2023" name="Commun. Biol.">
        <title>Genome analysis of Parmales, the sister group of diatoms, reveals the evolutionary specialization of diatoms from phago-mixotrophs to photoautotrophs.</title>
        <authorList>
            <person name="Ban H."/>
            <person name="Sato S."/>
            <person name="Yoshikawa S."/>
            <person name="Yamada K."/>
            <person name="Nakamura Y."/>
            <person name="Ichinomiya M."/>
            <person name="Sato N."/>
            <person name="Blanc-Mathieu R."/>
            <person name="Endo H."/>
            <person name="Kuwata A."/>
            <person name="Ogata H."/>
        </authorList>
    </citation>
    <scope>NUCLEOTIDE SEQUENCE [LARGE SCALE GENOMIC DNA]</scope>
</reference>
<name>A0A9W7GG27_9STRA</name>
<proteinExistence type="predicted"/>
<evidence type="ECO:0000313" key="2">
    <source>
        <dbReference type="EMBL" id="GMI45331.1"/>
    </source>
</evidence>
<dbReference type="PROSITE" id="PS50889">
    <property type="entry name" value="S4"/>
    <property type="match status" value="1"/>
</dbReference>
<evidence type="ECO:0000313" key="3">
    <source>
        <dbReference type="Proteomes" id="UP001165065"/>
    </source>
</evidence>
<evidence type="ECO:0008006" key="4">
    <source>
        <dbReference type="Google" id="ProtNLM"/>
    </source>
</evidence>
<organism evidence="2 3">
    <name type="scientific">Triparma columacea</name>
    <dbReference type="NCBI Taxonomy" id="722753"/>
    <lineage>
        <taxon>Eukaryota</taxon>
        <taxon>Sar</taxon>
        <taxon>Stramenopiles</taxon>
        <taxon>Ochrophyta</taxon>
        <taxon>Bolidophyceae</taxon>
        <taxon>Parmales</taxon>
        <taxon>Triparmaceae</taxon>
        <taxon>Triparma</taxon>
    </lineage>
</organism>
<dbReference type="EMBL" id="BRYA01001542">
    <property type="protein sequence ID" value="GMI45331.1"/>
    <property type="molecule type" value="Genomic_DNA"/>
</dbReference>
<keyword evidence="3" id="KW-1185">Reference proteome</keyword>
<sequence>MIQSGSVKLNGLVEKRRSKKLWSTDKVEVEGVEVDVGKEVNERSYVWKRKEKTVKESNQQEGKKKNKVEEEKLFKGEFRSEEWREERKKKKYERKLKNKKGDKKTLKLSFNTSLSTRTPTDDEIKLIESDLLKRQAHKELREFNEADDIRVYMQLDHKVEINDDDGQWWIGN</sequence>
<dbReference type="GO" id="GO:0003723">
    <property type="term" value="F:RNA binding"/>
    <property type="evidence" value="ECO:0007669"/>
    <property type="project" value="UniProtKB-KW"/>
</dbReference>
<gene>
    <name evidence="2" type="ORF">TrCOL_g3257</name>
</gene>